<dbReference type="RefSeq" id="WP_188438803.1">
    <property type="nucleotide sequence ID" value="NZ_BMGK01000001.1"/>
</dbReference>
<dbReference type="SUPFAM" id="SSF51126">
    <property type="entry name" value="Pectin lyase-like"/>
    <property type="match status" value="1"/>
</dbReference>
<dbReference type="PROSITE" id="PS51257">
    <property type="entry name" value="PROKAR_LIPOPROTEIN"/>
    <property type="match status" value="1"/>
</dbReference>
<keyword evidence="1" id="KW-0732">Signal</keyword>
<name>A0A8J2V7Z5_9FLAO</name>
<dbReference type="PANTHER" id="PTHR41339:SF1">
    <property type="entry name" value="SECRETED PROTEIN"/>
    <property type="match status" value="1"/>
</dbReference>
<dbReference type="EMBL" id="BMGK01000001">
    <property type="protein sequence ID" value="GGD82258.1"/>
    <property type="molecule type" value="Genomic_DNA"/>
</dbReference>
<dbReference type="InterPro" id="IPR011050">
    <property type="entry name" value="Pectin_lyase_fold/virulence"/>
</dbReference>
<dbReference type="Proteomes" id="UP000652231">
    <property type="component" value="Unassembled WGS sequence"/>
</dbReference>
<evidence type="ECO:0000313" key="3">
    <source>
        <dbReference type="Proteomes" id="UP000652231"/>
    </source>
</evidence>
<dbReference type="PANTHER" id="PTHR41339">
    <property type="entry name" value="LIPL48"/>
    <property type="match status" value="1"/>
</dbReference>
<evidence type="ECO:0008006" key="4">
    <source>
        <dbReference type="Google" id="ProtNLM"/>
    </source>
</evidence>
<keyword evidence="3" id="KW-1185">Reference proteome</keyword>
<gene>
    <name evidence="2" type="ORF">GCM10011312_03250</name>
</gene>
<comment type="caution">
    <text evidence="2">The sequence shown here is derived from an EMBL/GenBank/DDBJ whole genome shotgun (WGS) entry which is preliminary data.</text>
</comment>
<evidence type="ECO:0000256" key="1">
    <source>
        <dbReference type="SAM" id="SignalP"/>
    </source>
</evidence>
<evidence type="ECO:0000313" key="2">
    <source>
        <dbReference type="EMBL" id="GGD82258.1"/>
    </source>
</evidence>
<feature type="chain" id="PRO_5035260707" description="Lipoprotein" evidence="1">
    <location>
        <begin position="22"/>
        <end position="412"/>
    </location>
</feature>
<organism evidence="2 3">
    <name type="scientific">Planktosalinus lacus</name>
    <dbReference type="NCBI Taxonomy" id="1526573"/>
    <lineage>
        <taxon>Bacteria</taxon>
        <taxon>Pseudomonadati</taxon>
        <taxon>Bacteroidota</taxon>
        <taxon>Flavobacteriia</taxon>
        <taxon>Flavobacteriales</taxon>
        <taxon>Flavobacteriaceae</taxon>
        <taxon>Planktosalinus</taxon>
    </lineage>
</organism>
<protein>
    <recommendedName>
        <fullName evidence="4">Lipoprotein</fullName>
    </recommendedName>
</protein>
<feature type="signal peptide" evidence="1">
    <location>
        <begin position="1"/>
        <end position="21"/>
    </location>
</feature>
<accession>A0A8J2V7Z5</accession>
<reference evidence="2" key="2">
    <citation type="submission" date="2020-09" db="EMBL/GenBank/DDBJ databases">
        <authorList>
            <person name="Sun Q."/>
            <person name="Zhou Y."/>
        </authorList>
    </citation>
    <scope>NUCLEOTIDE SEQUENCE</scope>
    <source>
        <strain evidence="2">CGMCC 1.12924</strain>
    </source>
</reference>
<sequence length="412" mass="42579">MKKFFLSIVSIAVLGLGTSCSGDDDGPISNDDDGGQGDIIVKNGILTENETWTSENIYVLDGKVVVDEGVTLTIEPGTIVKGEQGQETLASALIVDQGGRLIADGTASEPIIFTSILDDIQVGETAGSNLTVEDAGLWGGVIVLGRAPISVSGDLETAQIEGIPANEPYGQYGGTTPNDNSGIIRYISIRHGGITIGQDNEINGLTLGGVGSGTIIDNIEVVANQDDGIEWFGGTVNSSNLLVWGCGDDGFDADQAYSGTISNGLVIQGATSGSGLELDGPEGSSATEDSFTMNNITIIGGGISSRTADFRDGLLASLNNVLVYDISATSTIRISGEDSQTEYANGRLNFSNWEIVLPAGVANAVDLLEDAPVGLENLFTDNVTVISSPANATVGANLNVFSWTLASQNNAY</sequence>
<dbReference type="AlphaFoldDB" id="A0A8J2V7Z5"/>
<proteinExistence type="predicted"/>
<reference evidence="2" key="1">
    <citation type="journal article" date="2014" name="Int. J. Syst. Evol. Microbiol.">
        <title>Complete genome sequence of Corynebacterium casei LMG S-19264T (=DSM 44701T), isolated from a smear-ripened cheese.</title>
        <authorList>
            <consortium name="US DOE Joint Genome Institute (JGI-PGF)"/>
            <person name="Walter F."/>
            <person name="Albersmeier A."/>
            <person name="Kalinowski J."/>
            <person name="Ruckert C."/>
        </authorList>
    </citation>
    <scope>NUCLEOTIDE SEQUENCE</scope>
    <source>
        <strain evidence="2">CGMCC 1.12924</strain>
    </source>
</reference>